<dbReference type="InterPro" id="IPR015797">
    <property type="entry name" value="NUDIX_hydrolase-like_dom_sf"/>
</dbReference>
<comment type="caution">
    <text evidence="4">The sequence shown here is derived from an EMBL/GenBank/DDBJ whole genome shotgun (WGS) entry which is preliminary data.</text>
</comment>
<evidence type="ECO:0000256" key="1">
    <source>
        <dbReference type="ARBA" id="ARBA00001946"/>
    </source>
</evidence>
<keyword evidence="2" id="KW-0378">Hydrolase</keyword>
<evidence type="ECO:0000256" key="2">
    <source>
        <dbReference type="ARBA" id="ARBA00022801"/>
    </source>
</evidence>
<accession>A0A927MEH4</accession>
<name>A0A927MEH4_9BACL</name>
<dbReference type="Proteomes" id="UP000658225">
    <property type="component" value="Unassembled WGS sequence"/>
</dbReference>
<dbReference type="SUPFAM" id="SSF55811">
    <property type="entry name" value="Nudix"/>
    <property type="match status" value="1"/>
</dbReference>
<dbReference type="GO" id="GO:0016787">
    <property type="term" value="F:hydrolase activity"/>
    <property type="evidence" value="ECO:0007669"/>
    <property type="project" value="UniProtKB-KW"/>
</dbReference>
<dbReference type="AlphaFoldDB" id="A0A927MEH4"/>
<dbReference type="PANTHER" id="PTHR43046">
    <property type="entry name" value="GDP-MANNOSE MANNOSYL HYDROLASE"/>
    <property type="match status" value="1"/>
</dbReference>
<evidence type="ECO:0000259" key="3">
    <source>
        <dbReference type="PROSITE" id="PS51462"/>
    </source>
</evidence>
<dbReference type="PROSITE" id="PS51462">
    <property type="entry name" value="NUDIX"/>
    <property type="match status" value="1"/>
</dbReference>
<comment type="cofactor">
    <cofactor evidence="1">
        <name>Mg(2+)</name>
        <dbReference type="ChEBI" id="CHEBI:18420"/>
    </cofactor>
</comment>
<protein>
    <submittedName>
        <fullName evidence="4">ADP-ribose pyrophosphatase YjhB (NUDIX family)</fullName>
    </submittedName>
</protein>
<dbReference type="Pfam" id="PF00293">
    <property type="entry name" value="NUDIX"/>
    <property type="match status" value="1"/>
</dbReference>
<dbReference type="EMBL" id="JADBEL010000001">
    <property type="protein sequence ID" value="MBE1552985.1"/>
    <property type="molecule type" value="Genomic_DNA"/>
</dbReference>
<sequence>MLIRNSARALLIQNNAVLVVKAVEPYGECYFLPGGGQEPGENLRDTVQRECMEELGAEIEVGDMLFVREYIGENHMFAQYDSMIHQVEYIFICHLKDPLQKLTMGLNADDGQIGIEWLSLSDMAQLNFYPKAMLGYVVDYLNGKQVPTYIGDTI</sequence>
<feature type="domain" description="Nudix hydrolase" evidence="3">
    <location>
        <begin position="1"/>
        <end position="139"/>
    </location>
</feature>
<organism evidence="4 5">
    <name type="scientific">Sporosarcina limicola</name>
    <dbReference type="NCBI Taxonomy" id="34101"/>
    <lineage>
        <taxon>Bacteria</taxon>
        <taxon>Bacillati</taxon>
        <taxon>Bacillota</taxon>
        <taxon>Bacilli</taxon>
        <taxon>Bacillales</taxon>
        <taxon>Caryophanaceae</taxon>
        <taxon>Sporosarcina</taxon>
    </lineage>
</organism>
<dbReference type="Gene3D" id="3.90.79.10">
    <property type="entry name" value="Nucleoside Triphosphate Pyrophosphohydrolase"/>
    <property type="match status" value="1"/>
</dbReference>
<keyword evidence="5" id="KW-1185">Reference proteome</keyword>
<evidence type="ECO:0000313" key="5">
    <source>
        <dbReference type="Proteomes" id="UP000658225"/>
    </source>
</evidence>
<gene>
    <name evidence="4" type="ORF">H4683_000054</name>
</gene>
<dbReference type="CDD" id="cd18880">
    <property type="entry name" value="NUDIX_ADPRase"/>
    <property type="match status" value="1"/>
</dbReference>
<proteinExistence type="predicted"/>
<reference evidence="4" key="1">
    <citation type="submission" date="2020-10" db="EMBL/GenBank/DDBJ databases">
        <title>Genomic Encyclopedia of Type Strains, Phase IV (KMG-IV): sequencing the most valuable type-strain genomes for metagenomic binning, comparative biology and taxonomic classification.</title>
        <authorList>
            <person name="Goeker M."/>
        </authorList>
    </citation>
    <scope>NUCLEOTIDE SEQUENCE</scope>
    <source>
        <strain evidence="4">DSM 13886</strain>
    </source>
</reference>
<dbReference type="RefSeq" id="WP_192596827.1">
    <property type="nucleotide sequence ID" value="NZ_JADBEL010000001.1"/>
</dbReference>
<dbReference type="InterPro" id="IPR000086">
    <property type="entry name" value="NUDIX_hydrolase_dom"/>
</dbReference>
<dbReference type="PANTHER" id="PTHR43046:SF14">
    <property type="entry name" value="MUTT_NUDIX FAMILY PROTEIN"/>
    <property type="match status" value="1"/>
</dbReference>
<evidence type="ECO:0000313" key="4">
    <source>
        <dbReference type="EMBL" id="MBE1552985.1"/>
    </source>
</evidence>